<dbReference type="EMBL" id="BAAAFI010000001">
    <property type="protein sequence ID" value="GAA0877167.1"/>
    <property type="molecule type" value="Genomic_DNA"/>
</dbReference>
<comment type="caution">
    <text evidence="1">The sequence shown here is derived from an EMBL/GenBank/DDBJ whole genome shotgun (WGS) entry which is preliminary data.</text>
</comment>
<protein>
    <submittedName>
        <fullName evidence="1">TraB/GumN family protein</fullName>
    </submittedName>
</protein>
<dbReference type="Proteomes" id="UP001500469">
    <property type="component" value="Unassembled WGS sequence"/>
</dbReference>
<dbReference type="Pfam" id="PF01963">
    <property type="entry name" value="TraB_PrgY_gumN"/>
    <property type="match status" value="1"/>
</dbReference>
<name>A0ABN1MUW0_9BACT</name>
<proteinExistence type="predicted"/>
<dbReference type="PANTHER" id="PTHR40590:SF1">
    <property type="entry name" value="CYTOPLASMIC PROTEIN"/>
    <property type="match status" value="1"/>
</dbReference>
<evidence type="ECO:0000313" key="1">
    <source>
        <dbReference type="EMBL" id="GAA0877167.1"/>
    </source>
</evidence>
<evidence type="ECO:0000313" key="2">
    <source>
        <dbReference type="Proteomes" id="UP001500469"/>
    </source>
</evidence>
<sequence length="289" mass="32324">MPTVLLKKLVLLLHVLLFIWLPSFGQDNSLLWKVSGNGLQGPSYLFGTIHLICKEDFRIANRVEEAFEASEKIVMELDMSDPKLQSKMQGLSLNPGMKNISEDLDASEVKLINDFLRESYGVGLEQLGILKPFVLSTMVLMKSFPCEELEGYEVSFTSKAMESQKPIIGLETPEFQLGIFDQIPAEIQLSELIKIIQDQSAADDFRQLTAAYLREDTEALYDLMVAEAMMAEYREVLLDNRNKAWVSILANEMVAQSLFVAVGAGHLGGDQGLISLLRKAGYQVDPIRD</sequence>
<dbReference type="RefSeq" id="WP_343847862.1">
    <property type="nucleotide sequence ID" value="NZ_BAAAFI010000001.1"/>
</dbReference>
<dbReference type="PANTHER" id="PTHR40590">
    <property type="entry name" value="CYTOPLASMIC PROTEIN-RELATED"/>
    <property type="match status" value="1"/>
</dbReference>
<dbReference type="InterPro" id="IPR002816">
    <property type="entry name" value="TraB/PrgY/GumN_fam"/>
</dbReference>
<dbReference type="CDD" id="cd14789">
    <property type="entry name" value="Tiki"/>
    <property type="match status" value="1"/>
</dbReference>
<dbReference type="InterPro" id="IPR047111">
    <property type="entry name" value="YbaP-like"/>
</dbReference>
<accession>A0ABN1MUW0</accession>
<keyword evidence="2" id="KW-1185">Reference proteome</keyword>
<organism evidence="1 2">
    <name type="scientific">Algoriphagus jejuensis</name>
    <dbReference type="NCBI Taxonomy" id="419934"/>
    <lineage>
        <taxon>Bacteria</taxon>
        <taxon>Pseudomonadati</taxon>
        <taxon>Bacteroidota</taxon>
        <taxon>Cytophagia</taxon>
        <taxon>Cytophagales</taxon>
        <taxon>Cyclobacteriaceae</taxon>
        <taxon>Algoriphagus</taxon>
    </lineage>
</organism>
<gene>
    <name evidence="1" type="ORF">GCM10009119_01350</name>
</gene>
<reference evidence="1 2" key="1">
    <citation type="journal article" date="2019" name="Int. J. Syst. Evol. Microbiol.">
        <title>The Global Catalogue of Microorganisms (GCM) 10K type strain sequencing project: providing services to taxonomists for standard genome sequencing and annotation.</title>
        <authorList>
            <consortium name="The Broad Institute Genomics Platform"/>
            <consortium name="The Broad Institute Genome Sequencing Center for Infectious Disease"/>
            <person name="Wu L."/>
            <person name="Ma J."/>
        </authorList>
    </citation>
    <scope>NUCLEOTIDE SEQUENCE [LARGE SCALE GENOMIC DNA]</scope>
    <source>
        <strain evidence="1 2">JCM 16112</strain>
    </source>
</reference>